<dbReference type="Pfam" id="PF00702">
    <property type="entry name" value="Hydrolase"/>
    <property type="match status" value="1"/>
</dbReference>
<evidence type="ECO:0000313" key="4">
    <source>
        <dbReference type="EMBL" id="MBK6300334.1"/>
    </source>
</evidence>
<dbReference type="Gene3D" id="3.40.50.1000">
    <property type="entry name" value="HAD superfamily/HAD-like"/>
    <property type="match status" value="1"/>
</dbReference>
<gene>
    <name evidence="4" type="ORF">IPF40_04490</name>
    <name evidence="5" type="ORF">IPI13_05635</name>
</gene>
<dbReference type="InterPro" id="IPR006439">
    <property type="entry name" value="HAD-SF_hydro_IA"/>
</dbReference>
<evidence type="ECO:0000313" key="7">
    <source>
        <dbReference type="Proteomes" id="UP000726105"/>
    </source>
</evidence>
<evidence type="ECO:0000313" key="6">
    <source>
        <dbReference type="Proteomes" id="UP000718281"/>
    </source>
</evidence>
<keyword evidence="3" id="KW-0460">Magnesium</keyword>
<evidence type="ECO:0000256" key="3">
    <source>
        <dbReference type="ARBA" id="ARBA00022842"/>
    </source>
</evidence>
<dbReference type="EMBL" id="JADJIB010000002">
    <property type="protein sequence ID" value="MBK7272658.1"/>
    <property type="molecule type" value="Genomic_DNA"/>
</dbReference>
<name>A0A935CCU1_9MICO</name>
<dbReference type="Proteomes" id="UP000726105">
    <property type="component" value="Unassembled WGS sequence"/>
</dbReference>
<keyword evidence="2 4" id="KW-0378">Hydrolase</keyword>
<protein>
    <submittedName>
        <fullName evidence="4">HAD family hydrolase</fullName>
    </submittedName>
</protein>
<dbReference type="NCBIfam" id="TIGR01549">
    <property type="entry name" value="HAD-SF-IA-v1"/>
    <property type="match status" value="1"/>
</dbReference>
<sequence>MPGAVEAVIFDWGGTITPWHTVDLREQWHVFARGMGAIACSLNDTASAVLKAEDAAWRRGREEGTSARLDDILRTAGLDPDHPATHAGLAAYREFWEPHTFTHPNIPEVWEWLRDNGIRVGVLSNTIWSRDYHREIFERDGVLHLVDADVYSSETPWVKPRPEIFRAAAAAVGADPSACVYVGDRSYEDVHGPQSVGMRAIWIPHSDIPAEQQVSHEATPDAIAHELTDLVDIVSAWSFDGSSAGSSFGGPESPLGDA</sequence>
<dbReference type="EMBL" id="JADIXZ010000003">
    <property type="protein sequence ID" value="MBK6300334.1"/>
    <property type="molecule type" value="Genomic_DNA"/>
</dbReference>
<dbReference type="GO" id="GO:0044281">
    <property type="term" value="P:small molecule metabolic process"/>
    <property type="evidence" value="ECO:0007669"/>
    <property type="project" value="UniProtKB-ARBA"/>
</dbReference>
<dbReference type="PRINTS" id="PR00413">
    <property type="entry name" value="HADHALOGNASE"/>
</dbReference>
<accession>A0A935CCU1</accession>
<reference evidence="6 7" key="1">
    <citation type="submission" date="2020-10" db="EMBL/GenBank/DDBJ databases">
        <title>Connecting structure to function with the recovery of over 1000 high-quality activated sludge metagenome-assembled genomes encoding full-length rRNA genes using long-read sequencing.</title>
        <authorList>
            <person name="Singleton C.M."/>
            <person name="Petriglieri F."/>
            <person name="Kristensen J.M."/>
            <person name="Kirkegaard R.H."/>
            <person name="Michaelsen T.Y."/>
            <person name="Andersen M.H."/>
            <person name="Karst S.M."/>
            <person name="Dueholm M.S."/>
            <person name="Nielsen P.H."/>
            <person name="Albertsen M."/>
        </authorList>
    </citation>
    <scope>NUCLEOTIDE SEQUENCE [LARGE SCALE GENOMIC DNA]</scope>
    <source>
        <strain evidence="4">AalE_18-Q3-R2-46_BAT3C.188</strain>
        <strain evidence="5">Ega_18-Q3-R5-49_MAXAC.001</strain>
    </source>
</reference>
<evidence type="ECO:0000256" key="1">
    <source>
        <dbReference type="ARBA" id="ARBA00001946"/>
    </source>
</evidence>
<dbReference type="InterPro" id="IPR023214">
    <property type="entry name" value="HAD_sf"/>
</dbReference>
<dbReference type="AlphaFoldDB" id="A0A935CCU1"/>
<comment type="cofactor">
    <cofactor evidence="1">
        <name>Mg(2+)</name>
        <dbReference type="ChEBI" id="CHEBI:18420"/>
    </cofactor>
</comment>
<evidence type="ECO:0000256" key="2">
    <source>
        <dbReference type="ARBA" id="ARBA00022801"/>
    </source>
</evidence>
<proteinExistence type="predicted"/>
<dbReference type="SFLD" id="SFLDS00003">
    <property type="entry name" value="Haloacid_Dehalogenase"/>
    <property type="match status" value="1"/>
</dbReference>
<dbReference type="SUPFAM" id="SSF56784">
    <property type="entry name" value="HAD-like"/>
    <property type="match status" value="1"/>
</dbReference>
<organism evidence="4 6">
    <name type="scientific">Candidatus Phosphoribacter hodrii</name>
    <dbReference type="NCBI Taxonomy" id="2953743"/>
    <lineage>
        <taxon>Bacteria</taxon>
        <taxon>Bacillati</taxon>
        <taxon>Actinomycetota</taxon>
        <taxon>Actinomycetes</taxon>
        <taxon>Micrococcales</taxon>
        <taxon>Dermatophilaceae</taxon>
        <taxon>Candidatus Phosphoribacter</taxon>
    </lineage>
</organism>
<dbReference type="InterPro" id="IPR036412">
    <property type="entry name" value="HAD-like_sf"/>
</dbReference>
<dbReference type="GO" id="GO:0016787">
    <property type="term" value="F:hydrolase activity"/>
    <property type="evidence" value="ECO:0007669"/>
    <property type="project" value="UniProtKB-KW"/>
</dbReference>
<evidence type="ECO:0000313" key="5">
    <source>
        <dbReference type="EMBL" id="MBK7272658.1"/>
    </source>
</evidence>
<dbReference type="SFLD" id="SFLDG01129">
    <property type="entry name" value="C1.5:_HAD__Beta-PGM__Phosphata"/>
    <property type="match status" value="1"/>
</dbReference>
<dbReference type="Proteomes" id="UP000718281">
    <property type="component" value="Unassembled WGS sequence"/>
</dbReference>
<dbReference type="InterPro" id="IPR051400">
    <property type="entry name" value="HAD-like_hydrolase"/>
</dbReference>
<dbReference type="PANTHER" id="PTHR46470">
    <property type="entry name" value="N-ACYLNEURAMINATE-9-PHOSPHATASE"/>
    <property type="match status" value="1"/>
</dbReference>
<comment type="caution">
    <text evidence="4">The sequence shown here is derived from an EMBL/GenBank/DDBJ whole genome shotgun (WGS) entry which is preliminary data.</text>
</comment>